<evidence type="ECO:0000256" key="4">
    <source>
        <dbReference type="ARBA" id="ARBA00022475"/>
    </source>
</evidence>
<keyword evidence="9 10" id="KW-0472">Membrane</keyword>
<evidence type="ECO:0000256" key="1">
    <source>
        <dbReference type="ARBA" id="ARBA00004383"/>
    </source>
</evidence>
<proteinExistence type="inferred from homology"/>
<comment type="caution">
    <text evidence="12">The sequence shown here is derived from an EMBL/GenBank/DDBJ whole genome shotgun (WGS) entry which is preliminary data.</text>
</comment>
<keyword evidence="5" id="KW-0997">Cell inner membrane</keyword>
<dbReference type="RefSeq" id="WP_321536789.1">
    <property type="nucleotide sequence ID" value="NZ_JARGDL010000024.1"/>
</dbReference>
<dbReference type="GO" id="GO:0098797">
    <property type="term" value="C:plasma membrane protein complex"/>
    <property type="evidence" value="ECO:0007669"/>
    <property type="project" value="TreeGrafter"/>
</dbReference>
<keyword evidence="3" id="KW-0813">Transport</keyword>
<dbReference type="GO" id="GO:0055085">
    <property type="term" value="P:transmembrane transport"/>
    <property type="evidence" value="ECO:0007669"/>
    <property type="project" value="InterPro"/>
</dbReference>
<dbReference type="InterPro" id="IPR051045">
    <property type="entry name" value="TonB-dependent_transducer"/>
</dbReference>
<evidence type="ECO:0000313" key="13">
    <source>
        <dbReference type="Proteomes" id="UP001221302"/>
    </source>
</evidence>
<evidence type="ECO:0000259" key="11">
    <source>
        <dbReference type="PROSITE" id="PS52015"/>
    </source>
</evidence>
<feature type="domain" description="TonB C-terminal" evidence="11">
    <location>
        <begin position="159"/>
        <end position="251"/>
    </location>
</feature>
<dbReference type="SUPFAM" id="SSF74653">
    <property type="entry name" value="TolA/TonB C-terminal domain"/>
    <property type="match status" value="1"/>
</dbReference>
<dbReference type="PANTHER" id="PTHR33446:SF2">
    <property type="entry name" value="PROTEIN TONB"/>
    <property type="match status" value="1"/>
</dbReference>
<keyword evidence="13" id="KW-1185">Reference proteome</keyword>
<accession>A0AAE3TD35</accession>
<dbReference type="NCBIfam" id="TIGR01352">
    <property type="entry name" value="tonB_Cterm"/>
    <property type="match status" value="1"/>
</dbReference>
<gene>
    <name evidence="12" type="ORF">P0M35_12710</name>
</gene>
<dbReference type="Gene3D" id="3.30.1150.10">
    <property type="match status" value="1"/>
</dbReference>
<dbReference type="Proteomes" id="UP001221302">
    <property type="component" value="Unassembled WGS sequence"/>
</dbReference>
<name>A0AAE3TD35_9BACT</name>
<evidence type="ECO:0000256" key="5">
    <source>
        <dbReference type="ARBA" id="ARBA00022519"/>
    </source>
</evidence>
<keyword evidence="6 10" id="KW-0812">Transmembrane</keyword>
<keyword evidence="7" id="KW-0653">Protein transport</keyword>
<evidence type="ECO:0000256" key="10">
    <source>
        <dbReference type="SAM" id="Phobius"/>
    </source>
</evidence>
<dbReference type="GO" id="GO:0015031">
    <property type="term" value="P:protein transport"/>
    <property type="evidence" value="ECO:0007669"/>
    <property type="project" value="UniProtKB-KW"/>
</dbReference>
<comment type="similarity">
    <text evidence="2">Belongs to the TonB family.</text>
</comment>
<evidence type="ECO:0000313" key="12">
    <source>
        <dbReference type="EMBL" id="MDF1613018.1"/>
    </source>
</evidence>
<dbReference type="Pfam" id="PF03544">
    <property type="entry name" value="TonB_C"/>
    <property type="match status" value="1"/>
</dbReference>
<evidence type="ECO:0000256" key="2">
    <source>
        <dbReference type="ARBA" id="ARBA00006555"/>
    </source>
</evidence>
<evidence type="ECO:0000256" key="3">
    <source>
        <dbReference type="ARBA" id="ARBA00022448"/>
    </source>
</evidence>
<dbReference type="PROSITE" id="PS52015">
    <property type="entry name" value="TONB_CTD"/>
    <property type="match status" value="1"/>
</dbReference>
<evidence type="ECO:0000256" key="8">
    <source>
        <dbReference type="ARBA" id="ARBA00022989"/>
    </source>
</evidence>
<sequence>MTETVALQQNNVYGAFELKKVYPRNYAIGVGLAIFLHLLLIGSYWFTQVLSKEDESGTPTVRMKINYSDLGPPPSIENVAPQIQVAGPVAAPTVGVPVPVPDEEAPPEQVIASQTELSAQQAPALSEDLTGGGAQITQDIKIEEDKPKDEDPDMNAFVAVEKLPEMVFAAKPEYPEIAKRAGITGKVFVKVLIDKEGRPKKAVVIKSDSELFNQAAIDAAMKSAFSPALQNQHPISVWIVLPYRFALEGQN</sequence>
<dbReference type="GO" id="GO:0031992">
    <property type="term" value="F:energy transducer activity"/>
    <property type="evidence" value="ECO:0007669"/>
    <property type="project" value="TreeGrafter"/>
</dbReference>
<dbReference type="PANTHER" id="PTHR33446">
    <property type="entry name" value="PROTEIN TONB-RELATED"/>
    <property type="match status" value="1"/>
</dbReference>
<evidence type="ECO:0000256" key="7">
    <source>
        <dbReference type="ARBA" id="ARBA00022927"/>
    </source>
</evidence>
<keyword evidence="8 10" id="KW-1133">Transmembrane helix</keyword>
<dbReference type="InterPro" id="IPR037682">
    <property type="entry name" value="TonB_C"/>
</dbReference>
<reference evidence="12" key="1">
    <citation type="submission" date="2023-03" db="EMBL/GenBank/DDBJ databases">
        <title>Stygiobacter electus gen. nov., sp. nov., facultatively anaerobic thermotolerant bacterium of the class Ignavibacteria from a well of Yessentuki mineral water deposit.</title>
        <authorList>
            <person name="Podosokorskaya O.A."/>
            <person name="Elcheninov A.G."/>
            <person name="Petrova N.F."/>
            <person name="Zavarzina D.G."/>
            <person name="Kublanov I.V."/>
            <person name="Merkel A.Y."/>
        </authorList>
    </citation>
    <scope>NUCLEOTIDE SEQUENCE</scope>
    <source>
        <strain evidence="12">09-Me</strain>
    </source>
</reference>
<dbReference type="EMBL" id="JARGDL010000024">
    <property type="protein sequence ID" value="MDF1613018.1"/>
    <property type="molecule type" value="Genomic_DNA"/>
</dbReference>
<comment type="subcellular location">
    <subcellularLocation>
        <location evidence="1">Cell inner membrane</location>
        <topology evidence="1">Single-pass membrane protein</topology>
        <orientation evidence="1">Periplasmic side</orientation>
    </subcellularLocation>
</comment>
<dbReference type="AlphaFoldDB" id="A0AAE3TD35"/>
<keyword evidence="4" id="KW-1003">Cell membrane</keyword>
<evidence type="ECO:0000256" key="9">
    <source>
        <dbReference type="ARBA" id="ARBA00023136"/>
    </source>
</evidence>
<organism evidence="12 13">
    <name type="scientific">Stygiobacter electus</name>
    <dbReference type="NCBI Taxonomy" id="3032292"/>
    <lineage>
        <taxon>Bacteria</taxon>
        <taxon>Pseudomonadati</taxon>
        <taxon>Ignavibacteriota</taxon>
        <taxon>Ignavibacteria</taxon>
        <taxon>Ignavibacteriales</taxon>
        <taxon>Melioribacteraceae</taxon>
        <taxon>Stygiobacter</taxon>
    </lineage>
</organism>
<protein>
    <submittedName>
        <fullName evidence="12">Energy transducer TonB</fullName>
    </submittedName>
</protein>
<feature type="transmembrane region" description="Helical" evidence="10">
    <location>
        <begin position="26"/>
        <end position="46"/>
    </location>
</feature>
<dbReference type="InterPro" id="IPR006260">
    <property type="entry name" value="TonB/TolA_C"/>
</dbReference>
<evidence type="ECO:0000256" key="6">
    <source>
        <dbReference type="ARBA" id="ARBA00022692"/>
    </source>
</evidence>